<feature type="transmembrane region" description="Helical" evidence="1">
    <location>
        <begin position="117"/>
        <end position="147"/>
    </location>
</feature>
<evidence type="ECO:0000313" key="3">
    <source>
        <dbReference type="EMBL" id="KAJ1530298.1"/>
    </source>
</evidence>
<feature type="transmembrane region" description="Helical" evidence="1">
    <location>
        <begin position="85"/>
        <end position="105"/>
    </location>
</feature>
<evidence type="ECO:0000259" key="2">
    <source>
        <dbReference type="Pfam" id="PF13632"/>
    </source>
</evidence>
<gene>
    <name evidence="3" type="ORF">ONE63_005218</name>
</gene>
<comment type="caution">
    <text evidence="3">The sequence shown here is derived from an EMBL/GenBank/DDBJ whole genome shotgun (WGS) entry which is preliminary data.</text>
</comment>
<dbReference type="Proteomes" id="UP001075354">
    <property type="component" value="Chromosome 2"/>
</dbReference>
<dbReference type="AlphaFoldDB" id="A0AAV7XYT9"/>
<feature type="domain" description="Glycosyltransferase 2-like" evidence="2">
    <location>
        <begin position="1"/>
        <end position="86"/>
    </location>
</feature>
<keyword evidence="1" id="KW-1133">Transmembrane helix</keyword>
<reference evidence="3" key="1">
    <citation type="submission" date="2022-12" db="EMBL/GenBank/DDBJ databases">
        <title>Chromosome-level genome assembly of the bean flower thrips Megalurothrips usitatus.</title>
        <authorList>
            <person name="Ma L."/>
            <person name="Liu Q."/>
            <person name="Li H."/>
            <person name="Cai W."/>
        </authorList>
    </citation>
    <scope>NUCLEOTIDE SEQUENCE</scope>
    <source>
        <strain evidence="3">Cailab_2022a</strain>
    </source>
</reference>
<evidence type="ECO:0000313" key="4">
    <source>
        <dbReference type="Proteomes" id="UP001075354"/>
    </source>
</evidence>
<dbReference type="InterPro" id="IPR027389">
    <property type="entry name" value="B_mannosylTrfase_Bre-3/Egh"/>
</dbReference>
<dbReference type="InterPro" id="IPR001173">
    <property type="entry name" value="Glyco_trans_2-like"/>
</dbReference>
<proteinExistence type="predicted"/>
<keyword evidence="1" id="KW-0472">Membrane</keyword>
<protein>
    <recommendedName>
        <fullName evidence="2">Glycosyltransferase 2-like domain-containing protein</fullName>
    </recommendedName>
</protein>
<keyword evidence="1" id="KW-0812">Transmembrane</keyword>
<sequence length="168" mass="19433">MRALDQGYSFDFIEGEMWEKSPFSVWDFIQQRKRWLQGILLVVHSRAVPLRTKWLLGVACYSWVVLPLVTSKVLLAAFFPLPCPAAMNALFAFVEGMNLYMYIFGVLKSFSVYRFGVLRFFLCICGTLLIIPFTLVIENIAVIWGVFGRKHKFYIVNKEFHHSPVIIA</sequence>
<feature type="transmembrane region" description="Helical" evidence="1">
    <location>
        <begin position="54"/>
        <end position="79"/>
    </location>
</feature>
<dbReference type="Pfam" id="PF13632">
    <property type="entry name" value="Glyco_trans_2_3"/>
    <property type="match status" value="1"/>
</dbReference>
<dbReference type="GO" id="GO:0005737">
    <property type="term" value="C:cytoplasm"/>
    <property type="evidence" value="ECO:0007669"/>
    <property type="project" value="TreeGrafter"/>
</dbReference>
<dbReference type="EMBL" id="JAPTSV010000002">
    <property type="protein sequence ID" value="KAJ1530298.1"/>
    <property type="molecule type" value="Genomic_DNA"/>
</dbReference>
<accession>A0AAV7XYT9</accession>
<name>A0AAV7XYT9_9NEOP</name>
<dbReference type="GO" id="GO:0019187">
    <property type="term" value="F:beta-1,4-mannosyltransferase activity"/>
    <property type="evidence" value="ECO:0007669"/>
    <property type="project" value="InterPro"/>
</dbReference>
<keyword evidence="4" id="KW-1185">Reference proteome</keyword>
<evidence type="ECO:0000256" key="1">
    <source>
        <dbReference type="SAM" id="Phobius"/>
    </source>
</evidence>
<dbReference type="PANTHER" id="PTHR16779:SF1">
    <property type="entry name" value="BETA-1,4-MANNOSYLTRANSFERASE EGH"/>
    <property type="match status" value="1"/>
</dbReference>
<dbReference type="PANTHER" id="PTHR16779">
    <property type="entry name" value="BETA-1,4-MANNOSYLTRANSFERASE EGH"/>
    <property type="match status" value="1"/>
</dbReference>
<organism evidence="3 4">
    <name type="scientific">Megalurothrips usitatus</name>
    <name type="common">bean blossom thrips</name>
    <dbReference type="NCBI Taxonomy" id="439358"/>
    <lineage>
        <taxon>Eukaryota</taxon>
        <taxon>Metazoa</taxon>
        <taxon>Ecdysozoa</taxon>
        <taxon>Arthropoda</taxon>
        <taxon>Hexapoda</taxon>
        <taxon>Insecta</taxon>
        <taxon>Pterygota</taxon>
        <taxon>Neoptera</taxon>
        <taxon>Paraneoptera</taxon>
        <taxon>Thysanoptera</taxon>
        <taxon>Terebrantia</taxon>
        <taxon>Thripoidea</taxon>
        <taxon>Thripidae</taxon>
        <taxon>Megalurothrips</taxon>
    </lineage>
</organism>